<dbReference type="eggNOG" id="COG5545">
    <property type="taxonomic scope" value="Bacteria"/>
</dbReference>
<sequence>MSKRNLKKLRKENESLKEMCARKMAPSTDPILDAILQMESYLKRHYDFRFNRMNEITEYRTHGTLPFAPLSQRDLNSICIAVRKAGINCWDKDVNRFIYSTQTGSYHPFLLYMQELPLWDGTDRLTDLAQRVSTDDYWIRSFHRWMLAMVAQWMGLDNTHANSVAPILVSRKQGKQKSTYIKMLVPPELQNYYTDDFNLNSKGQATRKLSEYGLICMDEFDKETTKKMPLLKNLMQMASLSFIKSYQKSFSKLPRIASFAGTSNRKDILTDPSGSRRFICIEVEEKINTEDIIHSQIYAQLKTELLRGKRYWFDSDEEAEINLHNREFYRQSTEESIFNCCFRAAQPDETYMELSAAEIFLCIKKRYPHALKQASPASFSKVLMSLGVERIHTRTGNLYRVIEMR</sequence>
<evidence type="ECO:0000313" key="4">
    <source>
        <dbReference type="Proteomes" id="UP000017831"/>
    </source>
</evidence>
<feature type="domain" description="DUF3874" evidence="2">
    <location>
        <begin position="334"/>
        <end position="401"/>
    </location>
</feature>
<comment type="caution">
    <text evidence="3">The sequence shown here is derived from an EMBL/GenBank/DDBJ whole genome shotgun (WGS) entry which is preliminary data.</text>
</comment>
<dbReference type="HOGENOM" id="CLU_024375_0_0_10"/>
<organism evidence="3 4">
    <name type="scientific">Phocaeicola massiliensis B84634 = Timone 84634 = DSM 17679 = JCM 13223</name>
    <dbReference type="NCBI Taxonomy" id="1121098"/>
    <lineage>
        <taxon>Bacteria</taxon>
        <taxon>Pseudomonadati</taxon>
        <taxon>Bacteroidota</taxon>
        <taxon>Bacteroidia</taxon>
        <taxon>Bacteroidales</taxon>
        <taxon>Bacteroidaceae</taxon>
        <taxon>Phocaeicola</taxon>
    </lineage>
</organism>
<gene>
    <name evidence="3" type="ORF">HMPREF1534_00776</name>
</gene>
<dbReference type="STRING" id="1121098.HMPREF1534_00776"/>
<dbReference type="Proteomes" id="UP000017831">
    <property type="component" value="Unassembled WGS sequence"/>
</dbReference>
<dbReference type="AlphaFoldDB" id="U6RKE9"/>
<evidence type="ECO:0000313" key="3">
    <source>
        <dbReference type="EMBL" id="EOA56965.1"/>
    </source>
</evidence>
<dbReference type="Pfam" id="PF05272">
    <property type="entry name" value="VapE-like_dom"/>
    <property type="match status" value="1"/>
</dbReference>
<feature type="domain" description="Virulence-associated protein E-like" evidence="1">
    <location>
        <begin position="118"/>
        <end position="328"/>
    </location>
</feature>
<dbReference type="PANTHER" id="PTHR34985">
    <property type="entry name" value="SLR0554 PROTEIN"/>
    <property type="match status" value="1"/>
</dbReference>
<dbReference type="PATRIC" id="fig|1121098.3.peg.792"/>
<name>U6RKE9_9BACT</name>
<dbReference type="EMBL" id="AQHY01000009">
    <property type="protein sequence ID" value="EOA56965.1"/>
    <property type="molecule type" value="Genomic_DNA"/>
</dbReference>
<keyword evidence="4" id="KW-1185">Reference proteome</keyword>
<dbReference type="RefSeq" id="WP_005937332.1">
    <property type="nucleotide sequence ID" value="NZ_KB890321.1"/>
</dbReference>
<dbReference type="InterPro" id="IPR024450">
    <property type="entry name" value="DUF3874"/>
</dbReference>
<dbReference type="PANTHER" id="PTHR34985:SF1">
    <property type="entry name" value="SLR0554 PROTEIN"/>
    <property type="match status" value="1"/>
</dbReference>
<reference evidence="3 4" key="1">
    <citation type="submission" date="2013-04" db="EMBL/GenBank/DDBJ databases">
        <title>The Genome Sequence of Bacteroides massiliensis DSM 17679.</title>
        <authorList>
            <consortium name="The Broad Institute Genomics Platform"/>
            <person name="Earl A."/>
            <person name="Ward D."/>
            <person name="Feldgarden M."/>
            <person name="Gevers D."/>
            <person name="Martens E."/>
            <person name="Fenner L."/>
            <person name="Roux V."/>
            <person name="Mallet M.N."/>
            <person name="Raoult D."/>
            <person name="Walker B."/>
            <person name="Young S."/>
            <person name="Zeng Q."/>
            <person name="Gargeya S."/>
            <person name="Fitzgerald M."/>
            <person name="Haas B."/>
            <person name="Abouelleil A."/>
            <person name="Allen A.W."/>
            <person name="Alvarado L."/>
            <person name="Arachchi H.M."/>
            <person name="Berlin A.M."/>
            <person name="Chapman S.B."/>
            <person name="Gainer-Dewar J."/>
            <person name="Goldberg J."/>
            <person name="Griggs A."/>
            <person name="Gujja S."/>
            <person name="Hansen M."/>
            <person name="Howarth C."/>
            <person name="Imamovic A."/>
            <person name="Ireland A."/>
            <person name="Larimer J."/>
            <person name="McCowan C."/>
            <person name="Murphy C."/>
            <person name="Pearson M."/>
            <person name="Poon T.W."/>
            <person name="Priest M."/>
            <person name="Roberts A."/>
            <person name="Saif S."/>
            <person name="Shea T."/>
            <person name="Sisk P."/>
            <person name="Sykes S."/>
            <person name="Wortman J."/>
            <person name="Nusbaum C."/>
            <person name="Birren B."/>
        </authorList>
    </citation>
    <scope>NUCLEOTIDE SEQUENCE [LARGE SCALE GENOMIC DNA]</scope>
    <source>
        <strain evidence="4">B84634 / Timone 84634 / DSM 17679 / JCM 13223</strain>
    </source>
</reference>
<dbReference type="InterPro" id="IPR007936">
    <property type="entry name" value="VapE-like_dom"/>
</dbReference>
<dbReference type="Pfam" id="PF12990">
    <property type="entry name" value="DUF3874"/>
    <property type="match status" value="1"/>
</dbReference>
<dbReference type="GeneID" id="60063181"/>
<proteinExistence type="predicted"/>
<evidence type="ECO:0000259" key="2">
    <source>
        <dbReference type="Pfam" id="PF12990"/>
    </source>
</evidence>
<evidence type="ECO:0000259" key="1">
    <source>
        <dbReference type="Pfam" id="PF05272"/>
    </source>
</evidence>
<dbReference type="OrthoDB" id="9801888at2"/>
<protein>
    <submittedName>
        <fullName evidence="3">Uncharacterized protein</fullName>
    </submittedName>
</protein>
<accession>U6RKE9</accession>